<dbReference type="InterPro" id="IPR036881">
    <property type="entry name" value="Glyco_hydro_3_C_sf"/>
</dbReference>
<evidence type="ECO:0000256" key="2">
    <source>
        <dbReference type="ARBA" id="ARBA00005336"/>
    </source>
</evidence>
<dbReference type="PANTHER" id="PTHR30480:SF13">
    <property type="entry name" value="BETA-HEXOSAMINIDASE"/>
    <property type="match status" value="1"/>
</dbReference>
<proteinExistence type="inferred from homology"/>
<comment type="caution">
    <text evidence="7">The sequence shown here is derived from an EMBL/GenBank/DDBJ whole genome shotgun (WGS) entry which is preliminary data.</text>
</comment>
<protein>
    <recommendedName>
        <fullName evidence="3">beta-N-acetylhexosaminidase</fullName>
        <ecNumber evidence="3">3.2.1.52</ecNumber>
    </recommendedName>
</protein>
<dbReference type="PANTHER" id="PTHR30480">
    <property type="entry name" value="BETA-HEXOSAMINIDASE-RELATED"/>
    <property type="match status" value="1"/>
</dbReference>
<gene>
    <name evidence="7" type="ORF">J2736_006097</name>
</gene>
<dbReference type="Gene3D" id="3.40.50.1700">
    <property type="entry name" value="Glycoside hydrolase family 3 C-terminal domain"/>
    <property type="match status" value="1"/>
</dbReference>
<dbReference type="InterPro" id="IPR017853">
    <property type="entry name" value="GH"/>
</dbReference>
<evidence type="ECO:0000313" key="8">
    <source>
        <dbReference type="Proteomes" id="UP001267290"/>
    </source>
</evidence>
<dbReference type="Pfam" id="PF00933">
    <property type="entry name" value="Glyco_hydro_3"/>
    <property type="match status" value="1"/>
</dbReference>
<dbReference type="InterPro" id="IPR036962">
    <property type="entry name" value="Glyco_hydro_3_N_sf"/>
</dbReference>
<dbReference type="InterPro" id="IPR050226">
    <property type="entry name" value="NagZ_Beta-hexosaminidase"/>
</dbReference>
<keyword evidence="5" id="KW-0326">Glycosidase</keyword>
<comment type="catalytic activity">
    <reaction evidence="1">
        <text>Hydrolysis of terminal non-reducing N-acetyl-D-hexosamine residues in N-acetyl-beta-D-hexosaminides.</text>
        <dbReference type="EC" id="3.2.1.52"/>
    </reaction>
</comment>
<evidence type="ECO:0000256" key="1">
    <source>
        <dbReference type="ARBA" id="ARBA00001231"/>
    </source>
</evidence>
<keyword evidence="8" id="KW-1185">Reference proteome</keyword>
<evidence type="ECO:0000259" key="6">
    <source>
        <dbReference type="Pfam" id="PF00933"/>
    </source>
</evidence>
<comment type="similarity">
    <text evidence="2">Belongs to the glycosyl hydrolase 3 family.</text>
</comment>
<name>A0ABU1P551_9BACL</name>
<dbReference type="RefSeq" id="WP_310502274.1">
    <property type="nucleotide sequence ID" value="NZ_JAVDSB010000020.1"/>
</dbReference>
<evidence type="ECO:0000256" key="3">
    <source>
        <dbReference type="ARBA" id="ARBA00012663"/>
    </source>
</evidence>
<dbReference type="SUPFAM" id="SSF51445">
    <property type="entry name" value="(Trans)glycosidases"/>
    <property type="match status" value="1"/>
</dbReference>
<dbReference type="InterPro" id="IPR001764">
    <property type="entry name" value="Glyco_hydro_3_N"/>
</dbReference>
<organism evidence="7 8">
    <name type="scientific">Paenibacillus qinlingensis</name>
    <dbReference type="NCBI Taxonomy" id="1837343"/>
    <lineage>
        <taxon>Bacteria</taxon>
        <taxon>Bacillati</taxon>
        <taxon>Bacillota</taxon>
        <taxon>Bacilli</taxon>
        <taxon>Bacillales</taxon>
        <taxon>Paenibacillaceae</taxon>
        <taxon>Paenibacillus</taxon>
    </lineage>
</organism>
<dbReference type="Gene3D" id="3.20.20.300">
    <property type="entry name" value="Glycoside hydrolase, family 3, N-terminal domain"/>
    <property type="match status" value="1"/>
</dbReference>
<dbReference type="EC" id="3.2.1.52" evidence="3"/>
<evidence type="ECO:0000256" key="4">
    <source>
        <dbReference type="ARBA" id="ARBA00022801"/>
    </source>
</evidence>
<accession>A0ABU1P551</accession>
<evidence type="ECO:0000256" key="5">
    <source>
        <dbReference type="ARBA" id="ARBA00023295"/>
    </source>
</evidence>
<reference evidence="7 8" key="1">
    <citation type="submission" date="2023-07" db="EMBL/GenBank/DDBJ databases">
        <title>Sorghum-associated microbial communities from plants grown in Nebraska, USA.</title>
        <authorList>
            <person name="Schachtman D."/>
        </authorList>
    </citation>
    <scope>NUCLEOTIDE SEQUENCE [LARGE SCALE GENOMIC DNA]</scope>
    <source>
        <strain evidence="7 8">CC258</strain>
    </source>
</reference>
<dbReference type="Proteomes" id="UP001267290">
    <property type="component" value="Unassembled WGS sequence"/>
</dbReference>
<dbReference type="EMBL" id="JAVDSB010000020">
    <property type="protein sequence ID" value="MDR6554866.1"/>
    <property type="molecule type" value="Genomic_DNA"/>
</dbReference>
<feature type="domain" description="Glycoside hydrolase family 3 N-terminal" evidence="6">
    <location>
        <begin position="18"/>
        <end position="341"/>
    </location>
</feature>
<evidence type="ECO:0000313" key="7">
    <source>
        <dbReference type="EMBL" id="MDR6554866.1"/>
    </source>
</evidence>
<sequence>MTNHHFEPIIMSISNLSLEEKVAEMCVLGLAKQTPPSEDKSRLGQIGGVGIFPHDIGSYAYTKKLLQEVREAAGQNRGGVPFYMSIDEEAGSLSNFKEFFPYIPGNRAVALREDPQAAYALGRLVGSQLHELGIPMNWAPVLDVNTNIDNPVIGVRAFGEDPQLVAAFGEAYIQGLHSAGIASTAKHFPGHGQVSGDSHYVLPECELTVEDLLTGPLIPFQRAIEAQVDSIMLAHLIFPNIPESEGLPASLSKYFVTNLLREQLGYEGVICTDDVEMGAIKNNFEPEEVGRLAIQAGNDMILMCHTPDFQQRVMNGIVQAVRAGEIAESQIDASLVRIERLKNNFGLYREKAQPLPMETWEAEALAIAKATIVVERDPAALLPLSPSTKYVLLVPRQEQLTIADNAAVSELILGAKLQERNIHVKTVYTSMQPSEDEIEAMMAEITRYDVVMLGTINAHIYEGQLQLARRIAKTKPLLAIVLRNPYDAALLPQEASKVLMCSTSDYAMRAFAELHCWSPN</sequence>
<keyword evidence="4" id="KW-0378">Hydrolase</keyword>